<feature type="transmembrane region" description="Helical" evidence="1">
    <location>
        <begin position="130"/>
        <end position="147"/>
    </location>
</feature>
<reference evidence="2 3" key="1">
    <citation type="submission" date="2015-05" db="EMBL/GenBank/DDBJ databases">
        <title>Distinctive expansion of gene families associated with plant cell wall degradation and secondary metabolism in the genomes of grapevine trunk pathogens.</title>
        <authorList>
            <person name="Lawrence D.P."/>
            <person name="Travadon R."/>
            <person name="Rolshausen P.E."/>
            <person name="Baumgartner K."/>
        </authorList>
    </citation>
    <scope>NUCLEOTIDE SEQUENCE [LARGE SCALE GENOMIC DNA]</scope>
    <source>
        <strain evidence="2">DA912</strain>
    </source>
</reference>
<comment type="caution">
    <text evidence="2">The sequence shown here is derived from an EMBL/GenBank/DDBJ whole genome shotgun (WGS) entry which is preliminary data.</text>
</comment>
<feature type="transmembrane region" description="Helical" evidence="1">
    <location>
        <begin position="236"/>
        <end position="255"/>
    </location>
</feature>
<evidence type="ECO:0000313" key="2">
    <source>
        <dbReference type="EMBL" id="KKY37577.1"/>
    </source>
</evidence>
<dbReference type="PANTHER" id="PTHR36978">
    <property type="entry name" value="P-LOOP CONTAINING NUCLEOTIDE TRIPHOSPHATE HYDROLASE"/>
    <property type="match status" value="1"/>
</dbReference>
<evidence type="ECO:0000256" key="1">
    <source>
        <dbReference type="SAM" id="Phobius"/>
    </source>
</evidence>
<sequence length="282" mass="32350">MVRFVHETVSAQELDRSHTHPEVLALGLPRCATSSLQAALETLGFVPCMHMAHVQPSAERQRLATAAALEKDTPKRRKILGQLFAGFAATADFPSIVFADDLMDMYPDAPIVLNVRSGGAASWHTSFSEGLRFFDSWLFWVATFLVRSDRAMMRMMKATDDLYMERWGMTFRDRSIYDKHNDWVKDEARKRDREVLEFQAEHGWEPICQLLGKKMPSTTYPRINDQKTMKMVKRFIICRGLFHWAALFIILWVMMQVGVMLPQSVVSFAKAQAVWPVEDTQA</sequence>
<name>A0A0G2FTS8_9PEZI</name>
<dbReference type="Pfam" id="PF17784">
    <property type="entry name" value="Sulfotransfer_4"/>
    <property type="match status" value="1"/>
</dbReference>
<keyword evidence="1" id="KW-1133">Transmembrane helix</keyword>
<evidence type="ECO:0000313" key="3">
    <source>
        <dbReference type="Proteomes" id="UP000034680"/>
    </source>
</evidence>
<organism evidence="2 3">
    <name type="scientific">Diaporthe ampelina</name>
    <dbReference type="NCBI Taxonomy" id="1214573"/>
    <lineage>
        <taxon>Eukaryota</taxon>
        <taxon>Fungi</taxon>
        <taxon>Dikarya</taxon>
        <taxon>Ascomycota</taxon>
        <taxon>Pezizomycotina</taxon>
        <taxon>Sordariomycetes</taxon>
        <taxon>Sordariomycetidae</taxon>
        <taxon>Diaporthales</taxon>
        <taxon>Diaporthaceae</taxon>
        <taxon>Diaporthe</taxon>
    </lineage>
</organism>
<dbReference type="InterPro" id="IPR027417">
    <property type="entry name" value="P-loop_NTPase"/>
</dbReference>
<dbReference type="AlphaFoldDB" id="A0A0G2FTS8"/>
<dbReference type="EMBL" id="LCUC01000082">
    <property type="protein sequence ID" value="KKY37577.1"/>
    <property type="molecule type" value="Genomic_DNA"/>
</dbReference>
<keyword evidence="1" id="KW-0472">Membrane</keyword>
<keyword evidence="1" id="KW-0812">Transmembrane</keyword>
<feature type="transmembrane region" description="Helical" evidence="1">
    <location>
        <begin position="79"/>
        <end position="99"/>
    </location>
</feature>
<dbReference type="OrthoDB" id="408152at2759"/>
<dbReference type="Proteomes" id="UP000034680">
    <property type="component" value="Unassembled WGS sequence"/>
</dbReference>
<proteinExistence type="predicted"/>
<dbReference type="Gene3D" id="3.40.50.300">
    <property type="entry name" value="P-loop containing nucleotide triphosphate hydrolases"/>
    <property type="match status" value="1"/>
</dbReference>
<accession>A0A0G2FTS8</accession>
<keyword evidence="3" id="KW-1185">Reference proteome</keyword>
<reference evidence="2 3" key="2">
    <citation type="submission" date="2015-05" db="EMBL/GenBank/DDBJ databases">
        <authorList>
            <person name="Morales-Cruz A."/>
            <person name="Amrine K.C."/>
            <person name="Cantu D."/>
        </authorList>
    </citation>
    <scope>NUCLEOTIDE SEQUENCE [LARGE SCALE GENOMIC DNA]</scope>
    <source>
        <strain evidence="2">DA912</strain>
    </source>
</reference>
<dbReference type="PANTHER" id="PTHR36978:SF4">
    <property type="entry name" value="P-LOOP CONTAINING NUCLEOSIDE TRIPHOSPHATE HYDROLASE PROTEIN"/>
    <property type="match status" value="1"/>
</dbReference>
<protein>
    <submittedName>
        <fullName evidence="2">Putative nad dependent epimerase</fullName>
    </submittedName>
</protein>
<gene>
    <name evidence="2" type="ORF">UCDDA912_g02467</name>
</gene>
<dbReference type="InterPro" id="IPR040632">
    <property type="entry name" value="Sulfotransfer_4"/>
</dbReference>
<dbReference type="SUPFAM" id="SSF52540">
    <property type="entry name" value="P-loop containing nucleoside triphosphate hydrolases"/>
    <property type="match status" value="1"/>
</dbReference>